<name>F0P264_WEEVC</name>
<evidence type="ECO:0000313" key="9">
    <source>
        <dbReference type="EMBL" id="ADX67754.1"/>
    </source>
</evidence>
<feature type="transmembrane region" description="Helical" evidence="8">
    <location>
        <begin position="219"/>
        <end position="252"/>
    </location>
</feature>
<dbReference type="eggNOG" id="COG4606">
    <property type="taxonomic scope" value="Bacteria"/>
</dbReference>
<dbReference type="GO" id="GO:0005886">
    <property type="term" value="C:plasma membrane"/>
    <property type="evidence" value="ECO:0007669"/>
    <property type="project" value="UniProtKB-SubCell"/>
</dbReference>
<keyword evidence="4" id="KW-1003">Cell membrane</keyword>
<feature type="transmembrane region" description="Helical" evidence="8">
    <location>
        <begin position="133"/>
        <end position="155"/>
    </location>
</feature>
<dbReference type="InterPro" id="IPR000522">
    <property type="entry name" value="ABC_transptr_permease_BtuC"/>
</dbReference>
<accession>F0P264</accession>
<evidence type="ECO:0000256" key="5">
    <source>
        <dbReference type="ARBA" id="ARBA00022692"/>
    </source>
</evidence>
<proteinExistence type="inferred from homology"/>
<sequence length="314" mass="34641">MKYFYLLVLLVVLCLLSLFIGVKEIPLRSIFSLSDDEIMILAISRIPRTIALILTGVGLSISGFIMQQIAQNKFVAPSTAGTLDAAKMGILLSIISFQHISVFGKTLIALSFTLLATCIFIIMIRRIRTKNTIFIPLIGIMYGNILNAISTFYAYKNNIVQSVQGWMMGDFSSVLQGNYESIYFILPAVVITYLYANEFVVVGMGENFSKNLGLNYHSVVYIGLFCVALTVSITVVTIGAIPFLGLIIPNVVSMIHGDNLKRTLPYTAIYGAIFLIICDLISRIIIFPYEVPIGLTIGIVGGIFFSFLILKRKA</sequence>
<dbReference type="SUPFAM" id="SSF81345">
    <property type="entry name" value="ABC transporter involved in vitamin B12 uptake, BtuC"/>
    <property type="match status" value="1"/>
</dbReference>
<dbReference type="Pfam" id="PF01032">
    <property type="entry name" value="FecCD"/>
    <property type="match status" value="1"/>
</dbReference>
<dbReference type="KEGG" id="wvi:Weevi_1045"/>
<evidence type="ECO:0000256" key="7">
    <source>
        <dbReference type="ARBA" id="ARBA00023136"/>
    </source>
</evidence>
<dbReference type="HOGENOM" id="CLU_013016_3_0_10"/>
<gene>
    <name evidence="9" type="ordered locus">Weevi_1045</name>
</gene>
<feature type="transmembrane region" description="Helical" evidence="8">
    <location>
        <begin position="176"/>
        <end position="196"/>
    </location>
</feature>
<reference evidence="10" key="2">
    <citation type="journal article" date="2011" name="Stand. Genomic Sci.">
        <title>Complete genome sequence of Weeksella virosa type strain (9751T).</title>
        <authorList>
            <person name="Lang E."/>
            <person name="Teshima H."/>
            <person name="Lucas S."/>
            <person name="Lapidus A."/>
            <person name="Hammon N."/>
            <person name="Deshpande S."/>
            <person name="Nolan M."/>
            <person name="Cheng J."/>
            <person name="Pitluck S."/>
            <person name="Liolios K."/>
            <person name="Pagani I."/>
            <person name="Mikhailova N."/>
            <person name="Ivanova N."/>
            <person name="Mavromatis K."/>
            <person name="Pati A."/>
            <person name="Tapia R."/>
            <person name="Han C."/>
            <person name="Goodwin L."/>
            <person name="Chen A."/>
            <person name="Palaniappan K."/>
            <person name="Land M."/>
            <person name="Hauser L."/>
            <person name="Chang Y."/>
            <person name="Jeffries C."/>
            <person name="Brambilla E."/>
            <person name="Kopitz M."/>
            <person name="Rohde M."/>
            <person name="Goker M."/>
            <person name="Tindall B."/>
            <person name="Detter J."/>
            <person name="Woyke T."/>
            <person name="Bristow J."/>
            <person name="Eisen J."/>
            <person name="Markowitz V."/>
            <person name="Hugenholtz P."/>
            <person name="Klenk H."/>
            <person name="Kyrpides N."/>
        </authorList>
    </citation>
    <scope>NUCLEOTIDE SEQUENCE [LARGE SCALE GENOMIC DNA]</scope>
    <source>
        <strain evidence="10">ATCC 43766 / DSM 16922 / JCM 21250 / NBRC 16016 / NCTC 11634 / CL345/78</strain>
    </source>
</reference>
<keyword evidence="3" id="KW-0813">Transport</keyword>
<evidence type="ECO:0000256" key="6">
    <source>
        <dbReference type="ARBA" id="ARBA00022989"/>
    </source>
</evidence>
<keyword evidence="10" id="KW-1185">Reference proteome</keyword>
<feature type="transmembrane region" description="Helical" evidence="8">
    <location>
        <begin position="264"/>
        <end position="286"/>
    </location>
</feature>
<keyword evidence="7 8" id="KW-0472">Membrane</keyword>
<dbReference type="AlphaFoldDB" id="F0P264"/>
<comment type="subcellular location">
    <subcellularLocation>
        <location evidence="1">Cell membrane</location>
        <topology evidence="1">Multi-pass membrane protein</topology>
    </subcellularLocation>
</comment>
<dbReference type="GO" id="GO:0022857">
    <property type="term" value="F:transmembrane transporter activity"/>
    <property type="evidence" value="ECO:0007669"/>
    <property type="project" value="InterPro"/>
</dbReference>
<organism evidence="9 10">
    <name type="scientific">Weeksella virosa (strain ATCC 43766 / DSM 16922 / JCM 21250 / CCUG 30538 / CDC 9751 / IAM 14551 / NBRC 16016 / NCTC 11634 / CL345/78)</name>
    <dbReference type="NCBI Taxonomy" id="865938"/>
    <lineage>
        <taxon>Bacteria</taxon>
        <taxon>Pseudomonadati</taxon>
        <taxon>Bacteroidota</taxon>
        <taxon>Flavobacteriia</taxon>
        <taxon>Flavobacteriales</taxon>
        <taxon>Weeksellaceae</taxon>
        <taxon>Weeksella</taxon>
    </lineage>
</organism>
<dbReference type="GO" id="GO:0033214">
    <property type="term" value="P:siderophore-iron import into cell"/>
    <property type="evidence" value="ECO:0007669"/>
    <property type="project" value="TreeGrafter"/>
</dbReference>
<reference evidence="9 10" key="1">
    <citation type="journal article" date="2011" name="Stand. Genomic Sci.">
        <title>Complete genome sequence of Weeksella virosa type strain (9751).</title>
        <authorList>
            <person name="Lang E."/>
            <person name="Teshima H."/>
            <person name="Lucas S."/>
            <person name="Lapidus A."/>
            <person name="Hammon N."/>
            <person name="Deshpande S."/>
            <person name="Nolan M."/>
            <person name="Cheng J.F."/>
            <person name="Pitluck S."/>
            <person name="Liolios K."/>
            <person name="Pagani I."/>
            <person name="Mikhailova N."/>
            <person name="Ivanova N."/>
            <person name="Mavromatis K."/>
            <person name="Pati A."/>
            <person name="Tapia R."/>
            <person name="Han C."/>
            <person name="Goodwin L."/>
            <person name="Chen A."/>
            <person name="Palaniappan K."/>
            <person name="Land M."/>
            <person name="Hauser L."/>
            <person name="Chang Y.J."/>
            <person name="Jeffries C.D."/>
            <person name="Brambilla E.M."/>
            <person name="Kopitz M."/>
            <person name="Rohde M."/>
            <person name="Goker M."/>
            <person name="Tindall B.J."/>
            <person name="Detter J.C."/>
            <person name="Woyke T."/>
            <person name="Bristow J."/>
            <person name="Eisen J.A."/>
            <person name="Markowitz V."/>
            <person name="Hugenholtz P."/>
            <person name="Klenk H.P."/>
            <person name="Kyrpides N.C."/>
        </authorList>
    </citation>
    <scope>NUCLEOTIDE SEQUENCE [LARGE SCALE GENOMIC DNA]</scope>
    <source>
        <strain evidence="10">ATCC 43766 / DSM 16922 / JCM 21250 / NBRC 16016 / NCTC 11634 / CL345/78</strain>
    </source>
</reference>
<protein>
    <submittedName>
        <fullName evidence="9">Transport system permease protein</fullName>
    </submittedName>
</protein>
<evidence type="ECO:0000256" key="4">
    <source>
        <dbReference type="ARBA" id="ARBA00022475"/>
    </source>
</evidence>
<keyword evidence="6 8" id="KW-1133">Transmembrane helix</keyword>
<comment type="similarity">
    <text evidence="2">Belongs to the binding-protein-dependent transport system permease family. FecCD subfamily.</text>
</comment>
<evidence type="ECO:0000313" key="10">
    <source>
        <dbReference type="Proteomes" id="UP000008641"/>
    </source>
</evidence>
<evidence type="ECO:0000256" key="3">
    <source>
        <dbReference type="ARBA" id="ARBA00022448"/>
    </source>
</evidence>
<evidence type="ECO:0000256" key="1">
    <source>
        <dbReference type="ARBA" id="ARBA00004651"/>
    </source>
</evidence>
<dbReference type="PANTHER" id="PTHR30472">
    <property type="entry name" value="FERRIC ENTEROBACTIN TRANSPORT SYSTEM PERMEASE PROTEIN"/>
    <property type="match status" value="1"/>
</dbReference>
<feature type="transmembrane region" description="Helical" evidence="8">
    <location>
        <begin position="107"/>
        <end position="127"/>
    </location>
</feature>
<evidence type="ECO:0000256" key="2">
    <source>
        <dbReference type="ARBA" id="ARBA00007935"/>
    </source>
</evidence>
<dbReference type="OrthoDB" id="9811721at2"/>
<feature type="transmembrane region" description="Helical" evidence="8">
    <location>
        <begin position="45"/>
        <end position="65"/>
    </location>
</feature>
<keyword evidence="5 8" id="KW-0812">Transmembrane</keyword>
<evidence type="ECO:0000256" key="8">
    <source>
        <dbReference type="SAM" id="Phobius"/>
    </source>
</evidence>
<dbReference type="Proteomes" id="UP000008641">
    <property type="component" value="Chromosome"/>
</dbReference>
<dbReference type="RefSeq" id="WP_013598144.1">
    <property type="nucleotide sequence ID" value="NC_015144.1"/>
</dbReference>
<feature type="transmembrane region" description="Helical" evidence="8">
    <location>
        <begin position="292"/>
        <end position="310"/>
    </location>
</feature>
<dbReference type="STRING" id="865938.Weevi_1045"/>
<dbReference type="Gene3D" id="1.10.3470.10">
    <property type="entry name" value="ABC transporter involved in vitamin B12 uptake, BtuC"/>
    <property type="match status" value="1"/>
</dbReference>
<dbReference type="PANTHER" id="PTHR30472:SF27">
    <property type="entry name" value="PETROBACTIN IMPORT SYSTEM PERMEASE PROTEIN YCLN"/>
    <property type="match status" value="1"/>
</dbReference>
<dbReference type="EMBL" id="CP002455">
    <property type="protein sequence ID" value="ADX67754.1"/>
    <property type="molecule type" value="Genomic_DNA"/>
</dbReference>
<dbReference type="CDD" id="cd06550">
    <property type="entry name" value="TM_ABC_iron-siderophores_like"/>
    <property type="match status" value="1"/>
</dbReference>
<dbReference type="InterPro" id="IPR037294">
    <property type="entry name" value="ABC_BtuC-like"/>
</dbReference>